<keyword evidence="4 8" id="KW-0378">Hydrolase</keyword>
<dbReference type="GO" id="GO:0016829">
    <property type="term" value="F:lyase activity"/>
    <property type="evidence" value="ECO:0007669"/>
    <property type="project" value="UniProtKB-KW"/>
</dbReference>
<organism evidence="9 10">
    <name type="scientific">Sediminicola luteus</name>
    <dbReference type="NCBI Taxonomy" id="319238"/>
    <lineage>
        <taxon>Bacteria</taxon>
        <taxon>Pseudomonadati</taxon>
        <taxon>Bacteroidota</taxon>
        <taxon>Flavobacteriia</taxon>
        <taxon>Flavobacteriales</taxon>
        <taxon>Flavobacteriaceae</taxon>
        <taxon>Sediminicola</taxon>
    </lineage>
</organism>
<protein>
    <recommendedName>
        <fullName evidence="8">Abasic site processing protein</fullName>
        <ecNumber evidence="8">3.4.-.-</ecNumber>
    </recommendedName>
</protein>
<dbReference type="InterPro" id="IPR003738">
    <property type="entry name" value="SRAP"/>
</dbReference>
<evidence type="ECO:0000256" key="6">
    <source>
        <dbReference type="ARBA" id="ARBA00023125"/>
    </source>
</evidence>
<accession>A0A2A4GAB7</accession>
<evidence type="ECO:0000256" key="2">
    <source>
        <dbReference type="ARBA" id="ARBA00022670"/>
    </source>
</evidence>
<sequence length="276" mass="31576">MVVALPHFNYIGPMCYSTSNKNKNPSRMEKAFDAPIQVGYHPYYWMSGFAHGKINVLKQESPSEIGEAVWGICEPETTDVALRWKDLGGKSLNTQAEYVFDNRRTADAIFERRCLIPVTGFFEPYKLKGKSYPHLVQPLHDDYLGLLGVYNTIDGVGYCSILTSEANAFMKVVHNDKKRQPILLDPYHWKDWLQADLDSDAISQLMFHADTQQELESYTVARPATNARAENNVLEVLEFADYPEVKAQQRYDISQLDRYHPNFDHLNARATKSGLF</sequence>
<dbReference type="GO" id="GO:0006508">
    <property type="term" value="P:proteolysis"/>
    <property type="evidence" value="ECO:0007669"/>
    <property type="project" value="UniProtKB-KW"/>
</dbReference>
<dbReference type="SUPFAM" id="SSF143081">
    <property type="entry name" value="BB1717-like"/>
    <property type="match status" value="1"/>
</dbReference>
<dbReference type="InterPro" id="IPR036590">
    <property type="entry name" value="SRAP-like"/>
</dbReference>
<keyword evidence="2 8" id="KW-0645">Protease</keyword>
<dbReference type="GO" id="GO:0003697">
    <property type="term" value="F:single-stranded DNA binding"/>
    <property type="evidence" value="ECO:0007669"/>
    <property type="project" value="InterPro"/>
</dbReference>
<evidence type="ECO:0000313" key="9">
    <source>
        <dbReference type="EMBL" id="PCE64918.1"/>
    </source>
</evidence>
<evidence type="ECO:0000256" key="1">
    <source>
        <dbReference type="ARBA" id="ARBA00008136"/>
    </source>
</evidence>
<dbReference type="EMBL" id="NBWU01000002">
    <property type="protein sequence ID" value="PCE64918.1"/>
    <property type="molecule type" value="Genomic_DNA"/>
</dbReference>
<dbReference type="Gene3D" id="3.90.1680.10">
    <property type="entry name" value="SOS response associated peptidase-like"/>
    <property type="match status" value="1"/>
</dbReference>
<dbReference type="EC" id="3.4.-.-" evidence="8"/>
<evidence type="ECO:0000256" key="4">
    <source>
        <dbReference type="ARBA" id="ARBA00022801"/>
    </source>
</evidence>
<dbReference type="AlphaFoldDB" id="A0A2A4GAB7"/>
<dbReference type="GO" id="GO:0106300">
    <property type="term" value="P:protein-DNA covalent cross-linking repair"/>
    <property type="evidence" value="ECO:0007669"/>
    <property type="project" value="InterPro"/>
</dbReference>
<comment type="similarity">
    <text evidence="1 8">Belongs to the SOS response-associated peptidase family.</text>
</comment>
<evidence type="ECO:0000313" key="10">
    <source>
        <dbReference type="Proteomes" id="UP000219559"/>
    </source>
</evidence>
<dbReference type="OrthoDB" id="9782620at2"/>
<dbReference type="Pfam" id="PF02586">
    <property type="entry name" value="SRAP"/>
    <property type="match status" value="1"/>
</dbReference>
<dbReference type="RefSeq" id="WP_097440198.1">
    <property type="nucleotide sequence ID" value="NZ_KZ300476.1"/>
</dbReference>
<dbReference type="GO" id="GO:0008233">
    <property type="term" value="F:peptidase activity"/>
    <property type="evidence" value="ECO:0007669"/>
    <property type="project" value="UniProtKB-KW"/>
</dbReference>
<gene>
    <name evidence="9" type="ORF">B7P33_07075</name>
</gene>
<proteinExistence type="inferred from homology"/>
<keyword evidence="6" id="KW-0238">DNA-binding</keyword>
<dbReference type="Proteomes" id="UP000219559">
    <property type="component" value="Unassembled WGS sequence"/>
</dbReference>
<dbReference type="PANTHER" id="PTHR13604:SF0">
    <property type="entry name" value="ABASIC SITE PROCESSING PROTEIN HMCES"/>
    <property type="match status" value="1"/>
</dbReference>
<dbReference type="PANTHER" id="PTHR13604">
    <property type="entry name" value="DC12-RELATED"/>
    <property type="match status" value="1"/>
</dbReference>
<comment type="caution">
    <text evidence="9">The sequence shown here is derived from an EMBL/GenBank/DDBJ whole genome shotgun (WGS) entry which is preliminary data.</text>
</comment>
<keyword evidence="7" id="KW-0456">Lyase</keyword>
<evidence type="ECO:0000256" key="5">
    <source>
        <dbReference type="ARBA" id="ARBA00023124"/>
    </source>
</evidence>
<evidence type="ECO:0000256" key="7">
    <source>
        <dbReference type="ARBA" id="ARBA00023239"/>
    </source>
</evidence>
<evidence type="ECO:0000256" key="8">
    <source>
        <dbReference type="RuleBase" id="RU364100"/>
    </source>
</evidence>
<evidence type="ECO:0000256" key="3">
    <source>
        <dbReference type="ARBA" id="ARBA00022763"/>
    </source>
</evidence>
<keyword evidence="10" id="KW-1185">Reference proteome</keyword>
<keyword evidence="5" id="KW-0190">Covalent protein-DNA linkage</keyword>
<name>A0A2A4GAB7_9FLAO</name>
<keyword evidence="3" id="KW-0227">DNA damage</keyword>
<reference evidence="9 10" key="1">
    <citation type="submission" date="2017-04" db="EMBL/GenBank/DDBJ databases">
        <title>A new member of the family Flavobacteriaceae isolated from ascidians.</title>
        <authorList>
            <person name="Chen L."/>
        </authorList>
    </citation>
    <scope>NUCLEOTIDE SEQUENCE [LARGE SCALE GENOMIC DNA]</scope>
    <source>
        <strain evidence="9 10">HQA918</strain>
    </source>
</reference>